<dbReference type="PANTHER" id="PTHR43537:SF45">
    <property type="entry name" value="GNTR FAMILY REGULATORY PROTEIN"/>
    <property type="match status" value="1"/>
</dbReference>
<evidence type="ECO:0000256" key="1">
    <source>
        <dbReference type="ARBA" id="ARBA00023015"/>
    </source>
</evidence>
<accession>A0A0F0LUG2</accession>
<keyword evidence="1" id="KW-0805">Transcription regulation</keyword>
<name>A0A0F0LUG2_9MICO</name>
<evidence type="ECO:0000313" key="6">
    <source>
        <dbReference type="Proteomes" id="UP000033451"/>
    </source>
</evidence>
<dbReference type="SMART" id="SM00895">
    <property type="entry name" value="FCD"/>
    <property type="match status" value="1"/>
</dbReference>
<dbReference type="Proteomes" id="UP000033451">
    <property type="component" value="Unassembled WGS sequence"/>
</dbReference>
<dbReference type="InterPro" id="IPR000524">
    <property type="entry name" value="Tscrpt_reg_HTH_GntR"/>
</dbReference>
<dbReference type="Pfam" id="PF00392">
    <property type="entry name" value="GntR"/>
    <property type="match status" value="1"/>
</dbReference>
<dbReference type="SMART" id="SM00345">
    <property type="entry name" value="HTH_GNTR"/>
    <property type="match status" value="1"/>
</dbReference>
<dbReference type="InterPro" id="IPR008920">
    <property type="entry name" value="TF_FadR/GntR_C"/>
</dbReference>
<evidence type="ECO:0000259" key="4">
    <source>
        <dbReference type="PROSITE" id="PS50949"/>
    </source>
</evidence>
<reference evidence="5 6" key="1">
    <citation type="submission" date="2015-02" db="EMBL/GenBank/DDBJ databases">
        <title>Draft genome sequences of ten Microbacterium spp. with emphasis on heavy metal contaminated environments.</title>
        <authorList>
            <person name="Corretto E."/>
        </authorList>
    </citation>
    <scope>NUCLEOTIDE SEQUENCE [LARGE SCALE GENOMIC DNA]</scope>
    <source>
        <strain evidence="5 6">DSM 18659</strain>
    </source>
</reference>
<sequence length="226" mass="24460">MDEPGEARAYRQLRIAILTLDLSPGERLSERALESRLGLSRTPIRAALLRLGGEGLTVRTERGWAVASLDIAEVRAAMEYREIVEVAAVRLAVDRASDPDLAALQELVDTHRSHDDPETGLRDGGDFHHALAATSGNAFLAAAVADTITRLTRVRWLEVRSAASRAHARDEHAAIIDAVAHRDADRAVALTLAHGRGTRDRLLAVLDEERGRRGIHSLAIVDSAAG</sequence>
<dbReference type="InterPro" id="IPR036390">
    <property type="entry name" value="WH_DNA-bd_sf"/>
</dbReference>
<dbReference type="Gene3D" id="1.20.120.530">
    <property type="entry name" value="GntR ligand-binding domain-like"/>
    <property type="match status" value="1"/>
</dbReference>
<gene>
    <name evidence="5" type="primary">ydfH</name>
    <name evidence="5" type="ORF">RR49_01247</name>
</gene>
<keyword evidence="2" id="KW-0238">DNA-binding</keyword>
<dbReference type="SUPFAM" id="SSF46785">
    <property type="entry name" value="Winged helix' DNA-binding domain"/>
    <property type="match status" value="1"/>
</dbReference>
<evidence type="ECO:0000313" key="5">
    <source>
        <dbReference type="EMBL" id="KJL36912.1"/>
    </source>
</evidence>
<dbReference type="SUPFAM" id="SSF48008">
    <property type="entry name" value="GntR ligand-binding domain-like"/>
    <property type="match status" value="1"/>
</dbReference>
<dbReference type="EMBL" id="JYIY01000070">
    <property type="protein sequence ID" value="KJL36912.1"/>
    <property type="molecule type" value="Genomic_DNA"/>
</dbReference>
<keyword evidence="6" id="KW-1185">Reference proteome</keyword>
<dbReference type="InterPro" id="IPR036388">
    <property type="entry name" value="WH-like_DNA-bd_sf"/>
</dbReference>
<dbReference type="RefSeq" id="WP_045247199.1">
    <property type="nucleotide sequence ID" value="NZ_JYIY01000070.1"/>
</dbReference>
<proteinExistence type="predicted"/>
<evidence type="ECO:0000256" key="2">
    <source>
        <dbReference type="ARBA" id="ARBA00023125"/>
    </source>
</evidence>
<dbReference type="OrthoDB" id="3289286at2"/>
<evidence type="ECO:0000256" key="3">
    <source>
        <dbReference type="ARBA" id="ARBA00023163"/>
    </source>
</evidence>
<organism evidence="5 6">
    <name type="scientific">Microbacterium ginsengisoli</name>
    <dbReference type="NCBI Taxonomy" id="400772"/>
    <lineage>
        <taxon>Bacteria</taxon>
        <taxon>Bacillati</taxon>
        <taxon>Actinomycetota</taxon>
        <taxon>Actinomycetes</taxon>
        <taxon>Micrococcales</taxon>
        <taxon>Microbacteriaceae</taxon>
        <taxon>Microbacterium</taxon>
    </lineage>
</organism>
<dbReference type="AlphaFoldDB" id="A0A0F0LUG2"/>
<dbReference type="Gene3D" id="1.10.10.10">
    <property type="entry name" value="Winged helix-like DNA-binding domain superfamily/Winged helix DNA-binding domain"/>
    <property type="match status" value="1"/>
</dbReference>
<dbReference type="PROSITE" id="PS50949">
    <property type="entry name" value="HTH_GNTR"/>
    <property type="match status" value="1"/>
</dbReference>
<dbReference type="STRING" id="400772.RR49_01247"/>
<dbReference type="InterPro" id="IPR011711">
    <property type="entry name" value="GntR_C"/>
</dbReference>
<protein>
    <submittedName>
        <fullName evidence="5">Putative HTH-type transcriptional regulator YdfH</fullName>
    </submittedName>
</protein>
<dbReference type="Pfam" id="PF07729">
    <property type="entry name" value="FCD"/>
    <property type="match status" value="1"/>
</dbReference>
<feature type="domain" description="HTH gntR-type" evidence="4">
    <location>
        <begin position="3"/>
        <end position="69"/>
    </location>
</feature>
<dbReference type="PANTHER" id="PTHR43537">
    <property type="entry name" value="TRANSCRIPTIONAL REGULATOR, GNTR FAMILY"/>
    <property type="match status" value="1"/>
</dbReference>
<comment type="caution">
    <text evidence="5">The sequence shown here is derived from an EMBL/GenBank/DDBJ whole genome shotgun (WGS) entry which is preliminary data.</text>
</comment>
<dbReference type="GO" id="GO:0003700">
    <property type="term" value="F:DNA-binding transcription factor activity"/>
    <property type="evidence" value="ECO:0007669"/>
    <property type="project" value="InterPro"/>
</dbReference>
<keyword evidence="3" id="KW-0804">Transcription</keyword>
<dbReference type="PATRIC" id="fig|400772.4.peg.1271"/>
<dbReference type="GO" id="GO:0003677">
    <property type="term" value="F:DNA binding"/>
    <property type="evidence" value="ECO:0007669"/>
    <property type="project" value="UniProtKB-KW"/>
</dbReference>